<name>A0A934IVN6_9HYPH</name>
<dbReference type="InterPro" id="IPR001235">
    <property type="entry name" value="Copper_blue_Plastocyanin"/>
</dbReference>
<evidence type="ECO:0000256" key="9">
    <source>
        <dbReference type="SAM" id="SignalP"/>
    </source>
</evidence>
<dbReference type="Proteomes" id="UP000602124">
    <property type="component" value="Unassembled WGS sequence"/>
</dbReference>
<dbReference type="InterPro" id="IPR002386">
    <property type="entry name" value="Amicyanin/Pseudoazurin"/>
</dbReference>
<dbReference type="GO" id="GO:0009055">
    <property type="term" value="F:electron transfer activity"/>
    <property type="evidence" value="ECO:0007669"/>
    <property type="project" value="InterPro"/>
</dbReference>
<organism evidence="11 12">
    <name type="scientific">Devosia sediminis</name>
    <dbReference type="NCBI Taxonomy" id="2798801"/>
    <lineage>
        <taxon>Bacteria</taxon>
        <taxon>Pseudomonadati</taxon>
        <taxon>Pseudomonadota</taxon>
        <taxon>Alphaproteobacteria</taxon>
        <taxon>Hyphomicrobiales</taxon>
        <taxon>Devosiaceae</taxon>
        <taxon>Devosia</taxon>
    </lineage>
</organism>
<comment type="cofactor">
    <cofactor evidence="8">
        <name>Cu cation</name>
        <dbReference type="ChEBI" id="CHEBI:23378"/>
    </cofactor>
    <text evidence="8">Binds 1 copper ion per subunit.</text>
</comment>
<accession>A0A934IVN6</accession>
<evidence type="ECO:0000256" key="8">
    <source>
        <dbReference type="PIRSR" id="PIRSR602386-1"/>
    </source>
</evidence>
<evidence type="ECO:0000313" key="11">
    <source>
        <dbReference type="EMBL" id="MBJ3783162.1"/>
    </source>
</evidence>
<feature type="chain" id="PRO_5037415118" description="Pseudoazurin" evidence="9">
    <location>
        <begin position="24"/>
        <end position="147"/>
    </location>
</feature>
<feature type="binding site" evidence="8">
    <location>
        <position position="63"/>
    </location>
    <ligand>
        <name>Cu cation</name>
        <dbReference type="ChEBI" id="CHEBI:23378"/>
    </ligand>
</feature>
<dbReference type="PRINTS" id="PR00156">
    <property type="entry name" value="COPPERBLUE"/>
</dbReference>
<evidence type="ECO:0000313" key="12">
    <source>
        <dbReference type="Proteomes" id="UP000602124"/>
    </source>
</evidence>
<evidence type="ECO:0000256" key="4">
    <source>
        <dbReference type="ARBA" id="ARBA00022764"/>
    </source>
</evidence>
<reference evidence="11" key="1">
    <citation type="submission" date="2020-12" db="EMBL/GenBank/DDBJ databases">
        <title>Devosia sp. MSA67 isolated from Mo River.</title>
        <authorList>
            <person name="Ma F."/>
            <person name="Zi Z."/>
        </authorList>
    </citation>
    <scope>NUCLEOTIDE SEQUENCE</scope>
    <source>
        <strain evidence="11">MSA67</strain>
    </source>
</reference>
<evidence type="ECO:0000256" key="7">
    <source>
        <dbReference type="NCBIfam" id="TIGR02375"/>
    </source>
</evidence>
<keyword evidence="5" id="KW-0249">Electron transport</keyword>
<protein>
    <recommendedName>
        <fullName evidence="7">Pseudoazurin</fullName>
    </recommendedName>
</protein>
<feature type="binding site" evidence="8">
    <location>
        <position position="104"/>
    </location>
    <ligand>
        <name>Cu cation</name>
        <dbReference type="ChEBI" id="CHEBI:23378"/>
    </ligand>
</feature>
<keyword evidence="6 8" id="KW-0186">Copper</keyword>
<keyword evidence="3 8" id="KW-0479">Metal-binding</keyword>
<feature type="signal peptide" evidence="9">
    <location>
        <begin position="1"/>
        <end position="23"/>
    </location>
</feature>
<proteinExistence type="predicted"/>
<comment type="subcellular location">
    <subcellularLocation>
        <location evidence="1">Periplasm</location>
    </subcellularLocation>
</comment>
<sequence>MRIFTTTMIALVAMGGLVAPALAADYEIHMLNKGEAGTMVFEPNFLAIQPGDTVTFIPTDKSHNVETIKDMIPEGAEAFKSKVNEEFTVTFDVPGLYGIKCTPHFAMGMAGAIAVGDELPNLDAAKAVNVPNKAQERLDAAYAGLGI</sequence>
<evidence type="ECO:0000256" key="3">
    <source>
        <dbReference type="ARBA" id="ARBA00022723"/>
    </source>
</evidence>
<evidence type="ECO:0000256" key="2">
    <source>
        <dbReference type="ARBA" id="ARBA00022448"/>
    </source>
</evidence>
<feature type="domain" description="Blue (type 1) copper" evidence="10">
    <location>
        <begin position="29"/>
        <end position="115"/>
    </location>
</feature>
<dbReference type="PRINTS" id="PR00155">
    <property type="entry name" value="AMICYANIN"/>
</dbReference>
<keyword evidence="12" id="KW-1185">Reference proteome</keyword>
<evidence type="ECO:0000256" key="1">
    <source>
        <dbReference type="ARBA" id="ARBA00004418"/>
    </source>
</evidence>
<feature type="binding site" evidence="8">
    <location>
        <position position="109"/>
    </location>
    <ligand>
        <name>Cu cation</name>
        <dbReference type="ChEBI" id="CHEBI:23378"/>
    </ligand>
</feature>
<dbReference type="SUPFAM" id="SSF49503">
    <property type="entry name" value="Cupredoxins"/>
    <property type="match status" value="1"/>
</dbReference>
<dbReference type="NCBIfam" id="TIGR02375">
    <property type="entry name" value="pseudoazurin"/>
    <property type="match status" value="1"/>
</dbReference>
<keyword evidence="2" id="KW-0813">Transport</keyword>
<gene>
    <name evidence="11" type="ORF">JEQ47_00400</name>
</gene>
<evidence type="ECO:0000256" key="5">
    <source>
        <dbReference type="ARBA" id="ARBA00022982"/>
    </source>
</evidence>
<comment type="caution">
    <text evidence="11">The sequence shown here is derived from an EMBL/GenBank/DDBJ whole genome shotgun (WGS) entry which is preliminary data.</text>
</comment>
<dbReference type="GO" id="GO:0042597">
    <property type="term" value="C:periplasmic space"/>
    <property type="evidence" value="ECO:0007669"/>
    <property type="project" value="UniProtKB-SubCell"/>
</dbReference>
<dbReference type="CDD" id="cd04218">
    <property type="entry name" value="Pseudoazurin"/>
    <property type="match status" value="1"/>
</dbReference>
<feature type="binding site" evidence="8">
    <location>
        <position position="101"/>
    </location>
    <ligand>
        <name>Cu cation</name>
        <dbReference type="ChEBI" id="CHEBI:23378"/>
    </ligand>
</feature>
<dbReference type="Gene3D" id="2.60.40.420">
    <property type="entry name" value="Cupredoxins - blue copper proteins"/>
    <property type="match status" value="1"/>
</dbReference>
<dbReference type="RefSeq" id="WP_198874414.1">
    <property type="nucleotide sequence ID" value="NZ_JAEKMH010000001.1"/>
</dbReference>
<evidence type="ECO:0000256" key="6">
    <source>
        <dbReference type="ARBA" id="ARBA00023008"/>
    </source>
</evidence>
<dbReference type="InterPro" id="IPR012745">
    <property type="entry name" value="Pseudoazurin"/>
</dbReference>
<dbReference type="GO" id="GO:0005507">
    <property type="term" value="F:copper ion binding"/>
    <property type="evidence" value="ECO:0007669"/>
    <property type="project" value="UniProtKB-UniRule"/>
</dbReference>
<keyword evidence="4" id="KW-0574">Periplasm</keyword>
<dbReference type="Pfam" id="PF00127">
    <property type="entry name" value="Copper-bind"/>
    <property type="match status" value="1"/>
</dbReference>
<dbReference type="InterPro" id="IPR008972">
    <property type="entry name" value="Cupredoxin"/>
</dbReference>
<dbReference type="InterPro" id="IPR000923">
    <property type="entry name" value="BlueCu_1"/>
</dbReference>
<dbReference type="AlphaFoldDB" id="A0A934IVN6"/>
<dbReference type="EMBL" id="JAEKMH010000001">
    <property type="protein sequence ID" value="MBJ3783162.1"/>
    <property type="molecule type" value="Genomic_DNA"/>
</dbReference>
<keyword evidence="9" id="KW-0732">Signal</keyword>
<evidence type="ECO:0000259" key="10">
    <source>
        <dbReference type="Pfam" id="PF00127"/>
    </source>
</evidence>